<dbReference type="InterPro" id="IPR007053">
    <property type="entry name" value="LRAT_dom"/>
</dbReference>
<dbReference type="InParanoid" id="A0A2G5C9C0"/>
<dbReference type="Gene3D" id="3.90.1720.10">
    <property type="entry name" value="endopeptidase domain like (from Nostoc punctiforme)"/>
    <property type="match status" value="1"/>
</dbReference>
<name>A0A2G5C9C0_AQUCA</name>
<dbReference type="AlphaFoldDB" id="A0A2G5C9C0"/>
<accession>A0A2G5C9C0</accession>
<organism evidence="2 3">
    <name type="scientific">Aquilegia coerulea</name>
    <name type="common">Rocky mountain columbine</name>
    <dbReference type="NCBI Taxonomy" id="218851"/>
    <lineage>
        <taxon>Eukaryota</taxon>
        <taxon>Viridiplantae</taxon>
        <taxon>Streptophyta</taxon>
        <taxon>Embryophyta</taxon>
        <taxon>Tracheophyta</taxon>
        <taxon>Spermatophyta</taxon>
        <taxon>Magnoliopsida</taxon>
        <taxon>Ranunculales</taxon>
        <taxon>Ranunculaceae</taxon>
        <taxon>Thalictroideae</taxon>
        <taxon>Aquilegia</taxon>
    </lineage>
</organism>
<dbReference type="PANTHER" id="PTHR46137">
    <property type="entry name" value="OS05G0310600 PROTEIN"/>
    <property type="match status" value="1"/>
</dbReference>
<dbReference type="PROSITE" id="PS51934">
    <property type="entry name" value="LRAT"/>
    <property type="match status" value="1"/>
</dbReference>
<evidence type="ECO:0000259" key="1">
    <source>
        <dbReference type="PROSITE" id="PS51934"/>
    </source>
</evidence>
<dbReference type="OrthoDB" id="421951at2759"/>
<reference evidence="2 3" key="1">
    <citation type="submission" date="2017-09" db="EMBL/GenBank/DDBJ databases">
        <title>WGS assembly of Aquilegia coerulea Goldsmith.</title>
        <authorList>
            <person name="Hodges S."/>
            <person name="Kramer E."/>
            <person name="Nordborg M."/>
            <person name="Tomkins J."/>
            <person name="Borevitz J."/>
            <person name="Derieg N."/>
            <person name="Yan J."/>
            <person name="Mihaltcheva S."/>
            <person name="Hayes R.D."/>
            <person name="Rokhsar D."/>
        </authorList>
    </citation>
    <scope>NUCLEOTIDE SEQUENCE [LARGE SCALE GENOMIC DNA]</scope>
    <source>
        <strain evidence="3">cv. Goldsmith</strain>
    </source>
</reference>
<proteinExistence type="predicted"/>
<dbReference type="PANTHER" id="PTHR46137:SF4">
    <property type="entry name" value="PROTEIN LEAD-SENSITIVE 1"/>
    <property type="match status" value="1"/>
</dbReference>
<dbReference type="Proteomes" id="UP000230069">
    <property type="component" value="Unassembled WGS sequence"/>
</dbReference>
<evidence type="ECO:0000313" key="3">
    <source>
        <dbReference type="Proteomes" id="UP000230069"/>
    </source>
</evidence>
<protein>
    <recommendedName>
        <fullName evidence="1">LRAT domain-containing protein</fullName>
    </recommendedName>
</protein>
<feature type="domain" description="LRAT" evidence="1">
    <location>
        <begin position="20"/>
        <end position="163"/>
    </location>
</feature>
<sequence>MGLFSNKVDRSQLQPGDHIYSYRKAQIYAHHGIYVEADRVIHYTNTKGGSGSYGSVSGKTSKRENQCKNCGHDQNVKRGVIKTCIDCFLSGHDLYRYEYGISFGHFLCKKPGTCTTGQSDPEDVVISRATNLLYKGFGDYHLFENNCECFAMFCKTCKHVSQQATYRFNHFKFIAMEWRNG</sequence>
<dbReference type="EMBL" id="KZ305091">
    <property type="protein sequence ID" value="PIA27876.1"/>
    <property type="molecule type" value="Genomic_DNA"/>
</dbReference>
<dbReference type="Pfam" id="PF04970">
    <property type="entry name" value="LRAT"/>
    <property type="match status" value="1"/>
</dbReference>
<evidence type="ECO:0000313" key="2">
    <source>
        <dbReference type="EMBL" id="PIA27876.1"/>
    </source>
</evidence>
<keyword evidence="3" id="KW-1185">Reference proteome</keyword>
<gene>
    <name evidence="2" type="ORF">AQUCO_07400007v1</name>
</gene>
<dbReference type="STRING" id="218851.A0A2G5C9C0"/>